<proteinExistence type="predicted"/>
<sequence>MNSETENQYIDTILDRVKVLEEKISKVDYTHGQLLASKGWIIFSGSFFMLLLGAFFGIKGLFDIDDEIRRRVEEAKVDSKLKKVVDDARKEGQEITSILKSIPLDGRAAAAWFNYDGGSKNSKGVTGIRSKYGIKEIGPRSKDNEYLVSFAGEFESVDYAYFAFSEKPITFSRQSLDSIVVKAESDSFSLLFFGKFKPTDPTRAVQE</sequence>
<organism evidence="2 3">
    <name type="scientific">Gimesia aquarii</name>
    <dbReference type="NCBI Taxonomy" id="2527964"/>
    <lineage>
        <taxon>Bacteria</taxon>
        <taxon>Pseudomonadati</taxon>
        <taxon>Planctomycetota</taxon>
        <taxon>Planctomycetia</taxon>
        <taxon>Planctomycetales</taxon>
        <taxon>Planctomycetaceae</taxon>
        <taxon>Gimesia</taxon>
    </lineage>
</organism>
<keyword evidence="1" id="KW-0812">Transmembrane</keyword>
<dbReference type="EMBL" id="CP037920">
    <property type="protein sequence ID" value="QDT98023.1"/>
    <property type="molecule type" value="Genomic_DNA"/>
</dbReference>
<accession>A0A517VYE0</accession>
<protein>
    <submittedName>
        <fullName evidence="2">Uncharacterized protein</fullName>
    </submittedName>
</protein>
<keyword evidence="1" id="KW-0472">Membrane</keyword>
<evidence type="ECO:0000256" key="1">
    <source>
        <dbReference type="SAM" id="Phobius"/>
    </source>
</evidence>
<evidence type="ECO:0000313" key="3">
    <source>
        <dbReference type="Proteomes" id="UP000318704"/>
    </source>
</evidence>
<feature type="transmembrane region" description="Helical" evidence="1">
    <location>
        <begin position="40"/>
        <end position="62"/>
    </location>
</feature>
<name>A0A517VYE0_9PLAN</name>
<keyword evidence="1" id="KW-1133">Transmembrane helix</keyword>
<dbReference type="AlphaFoldDB" id="A0A517VYE0"/>
<dbReference type="Proteomes" id="UP000318704">
    <property type="component" value="Chromosome"/>
</dbReference>
<reference evidence="2 3" key="1">
    <citation type="submission" date="2019-03" db="EMBL/GenBank/DDBJ databases">
        <title>Deep-cultivation of Planctomycetes and their phenomic and genomic characterization uncovers novel biology.</title>
        <authorList>
            <person name="Wiegand S."/>
            <person name="Jogler M."/>
            <person name="Boedeker C."/>
            <person name="Pinto D."/>
            <person name="Vollmers J."/>
            <person name="Rivas-Marin E."/>
            <person name="Kohn T."/>
            <person name="Peeters S.H."/>
            <person name="Heuer A."/>
            <person name="Rast P."/>
            <person name="Oberbeckmann S."/>
            <person name="Bunk B."/>
            <person name="Jeske O."/>
            <person name="Meyerdierks A."/>
            <person name="Storesund J.E."/>
            <person name="Kallscheuer N."/>
            <person name="Luecker S."/>
            <person name="Lage O.M."/>
            <person name="Pohl T."/>
            <person name="Merkel B.J."/>
            <person name="Hornburger P."/>
            <person name="Mueller R.-W."/>
            <person name="Bruemmer F."/>
            <person name="Labrenz M."/>
            <person name="Spormann A.M."/>
            <person name="Op den Camp H."/>
            <person name="Overmann J."/>
            <person name="Amann R."/>
            <person name="Jetten M.S.M."/>
            <person name="Mascher T."/>
            <person name="Medema M.H."/>
            <person name="Devos D.P."/>
            <person name="Kaster A.-K."/>
            <person name="Ovreas L."/>
            <person name="Rohde M."/>
            <person name="Galperin M.Y."/>
            <person name="Jogler C."/>
        </authorList>
    </citation>
    <scope>NUCLEOTIDE SEQUENCE [LARGE SCALE GENOMIC DNA]</scope>
    <source>
        <strain evidence="2 3">V144</strain>
    </source>
</reference>
<evidence type="ECO:0000313" key="2">
    <source>
        <dbReference type="EMBL" id="QDT98023.1"/>
    </source>
</evidence>
<gene>
    <name evidence="2" type="ORF">V144x_35070</name>
</gene>
<dbReference type="KEGG" id="gaw:V144x_35070"/>
<dbReference type="RefSeq" id="WP_144986345.1">
    <property type="nucleotide sequence ID" value="NZ_CP037920.1"/>
</dbReference>